<dbReference type="AlphaFoldDB" id="A0A8T1TVW4"/>
<proteinExistence type="predicted"/>
<feature type="compositionally biased region" description="Basic and acidic residues" evidence="1">
    <location>
        <begin position="1"/>
        <end position="33"/>
    </location>
</feature>
<sequence>MADEALREQEARQAEEARQKRLREARTRSEKSRPLAQAKAKREHAPANEEVEKCRSAERKLDVTQDNQEKGEEGQNEGDSSVCQDRVDDVSISAEAEEKEPVESRQARQGKKRFASDVEKYELVYAPAIVPAEHASWAVFDSNLKEYMRRARQVLVVGETFNVGRRNAALRSQTQYAGFTDTEIPLVPEEYEVYQRKYICTHE</sequence>
<evidence type="ECO:0000313" key="2">
    <source>
        <dbReference type="EMBL" id="KAG6949942.1"/>
    </source>
</evidence>
<dbReference type="OrthoDB" id="90859at2759"/>
<feature type="region of interest" description="Disordered" evidence="1">
    <location>
        <begin position="92"/>
        <end position="111"/>
    </location>
</feature>
<dbReference type="VEuPathDB" id="FungiDB:PC110_g2031"/>
<dbReference type="Proteomes" id="UP000688947">
    <property type="component" value="Unassembled WGS sequence"/>
</dbReference>
<feature type="compositionally biased region" description="Basic and acidic residues" evidence="1">
    <location>
        <begin position="43"/>
        <end position="73"/>
    </location>
</feature>
<reference evidence="2" key="1">
    <citation type="submission" date="2021-01" db="EMBL/GenBank/DDBJ databases">
        <title>Phytophthora aleatoria, a newly-described species from Pinus radiata is distinct from Phytophthora cactorum isolates based on comparative genomics.</title>
        <authorList>
            <person name="Mcdougal R."/>
            <person name="Panda P."/>
            <person name="Williams N."/>
            <person name="Studholme D.J."/>
        </authorList>
    </citation>
    <scope>NUCLEOTIDE SEQUENCE</scope>
    <source>
        <strain evidence="2">NZFS 3830</strain>
    </source>
</reference>
<gene>
    <name evidence="2" type="ORF">JG687_00014542</name>
</gene>
<name>A0A8T1TVW4_9STRA</name>
<evidence type="ECO:0000256" key="1">
    <source>
        <dbReference type="SAM" id="MobiDB-lite"/>
    </source>
</evidence>
<accession>A0A8T1TVW4</accession>
<evidence type="ECO:0000313" key="3">
    <source>
        <dbReference type="Proteomes" id="UP000688947"/>
    </source>
</evidence>
<feature type="region of interest" description="Disordered" evidence="1">
    <location>
        <begin position="1"/>
        <end position="84"/>
    </location>
</feature>
<comment type="caution">
    <text evidence="2">The sequence shown here is derived from an EMBL/GenBank/DDBJ whole genome shotgun (WGS) entry which is preliminary data.</text>
</comment>
<protein>
    <submittedName>
        <fullName evidence="2">Uncharacterized protein</fullName>
    </submittedName>
</protein>
<organism evidence="2 3">
    <name type="scientific">Phytophthora cactorum</name>
    <dbReference type="NCBI Taxonomy" id="29920"/>
    <lineage>
        <taxon>Eukaryota</taxon>
        <taxon>Sar</taxon>
        <taxon>Stramenopiles</taxon>
        <taxon>Oomycota</taxon>
        <taxon>Peronosporomycetes</taxon>
        <taxon>Peronosporales</taxon>
        <taxon>Peronosporaceae</taxon>
        <taxon>Phytophthora</taxon>
    </lineage>
</organism>
<dbReference type="EMBL" id="JAENGZ010001185">
    <property type="protein sequence ID" value="KAG6949942.1"/>
    <property type="molecule type" value="Genomic_DNA"/>
</dbReference>